<name>A0ABY7F0P9_MYAAR</name>
<keyword evidence="3" id="KW-1185">Reference proteome</keyword>
<evidence type="ECO:0000256" key="1">
    <source>
        <dbReference type="SAM" id="Phobius"/>
    </source>
</evidence>
<evidence type="ECO:0000313" key="3">
    <source>
        <dbReference type="Proteomes" id="UP001164746"/>
    </source>
</evidence>
<feature type="transmembrane region" description="Helical" evidence="1">
    <location>
        <begin position="34"/>
        <end position="54"/>
    </location>
</feature>
<protein>
    <submittedName>
        <fullName evidence="2">Uncharacterized protein</fullName>
    </submittedName>
</protein>
<dbReference type="Proteomes" id="UP001164746">
    <property type="component" value="Chromosome 9"/>
</dbReference>
<keyword evidence="1" id="KW-1133">Transmembrane helix</keyword>
<sequence>MFGSLLNIFLEFAITVAHIGVLSDVCVIHSTTVMLIKCMVSAFLYPRTFIVYYIKVDVRSRRCNVLFLMFWKCSLLVGRSGGNTRRDALWIRPITYCVISAIRVVDRTLSVENHSDTSSDNGVLHIATEGVQYAIVQRQAATQRIETQNPQDDECLTYAELDVKFLQAANARVPSRKMNTPTEYADIEFFSTQGPAVEHPGYHYASV</sequence>
<gene>
    <name evidence="2" type="ORF">MAR_005855</name>
</gene>
<dbReference type="EMBL" id="CP111020">
    <property type="protein sequence ID" value="WAR15750.1"/>
    <property type="molecule type" value="Genomic_DNA"/>
</dbReference>
<organism evidence="2 3">
    <name type="scientific">Mya arenaria</name>
    <name type="common">Soft-shell clam</name>
    <dbReference type="NCBI Taxonomy" id="6604"/>
    <lineage>
        <taxon>Eukaryota</taxon>
        <taxon>Metazoa</taxon>
        <taxon>Spiralia</taxon>
        <taxon>Lophotrochozoa</taxon>
        <taxon>Mollusca</taxon>
        <taxon>Bivalvia</taxon>
        <taxon>Autobranchia</taxon>
        <taxon>Heteroconchia</taxon>
        <taxon>Euheterodonta</taxon>
        <taxon>Imparidentia</taxon>
        <taxon>Neoheterodontei</taxon>
        <taxon>Myida</taxon>
        <taxon>Myoidea</taxon>
        <taxon>Myidae</taxon>
        <taxon>Mya</taxon>
    </lineage>
</organism>
<accession>A0ABY7F0P9</accession>
<keyword evidence="1" id="KW-0472">Membrane</keyword>
<keyword evidence="1" id="KW-0812">Transmembrane</keyword>
<evidence type="ECO:0000313" key="2">
    <source>
        <dbReference type="EMBL" id="WAR15750.1"/>
    </source>
</evidence>
<proteinExistence type="predicted"/>
<reference evidence="2" key="1">
    <citation type="submission" date="2022-11" db="EMBL/GenBank/DDBJ databases">
        <title>Centuries of genome instability and evolution in soft-shell clam transmissible cancer (bioRxiv).</title>
        <authorList>
            <person name="Hart S.F.M."/>
            <person name="Yonemitsu M.A."/>
            <person name="Giersch R.M."/>
            <person name="Beal B.F."/>
            <person name="Arriagada G."/>
            <person name="Davis B.W."/>
            <person name="Ostrander E.A."/>
            <person name="Goff S.P."/>
            <person name="Metzger M.J."/>
        </authorList>
    </citation>
    <scope>NUCLEOTIDE SEQUENCE</scope>
    <source>
        <strain evidence="2">MELC-2E11</strain>
        <tissue evidence="2">Siphon/mantle</tissue>
    </source>
</reference>
<feature type="transmembrane region" description="Helical" evidence="1">
    <location>
        <begin position="6"/>
        <end position="27"/>
    </location>
</feature>